<gene>
    <name evidence="6" type="ORF">KIL84_010101</name>
</gene>
<evidence type="ECO:0000256" key="4">
    <source>
        <dbReference type="ARBA" id="ARBA00023157"/>
    </source>
</evidence>
<evidence type="ECO:0000256" key="1">
    <source>
        <dbReference type="ARBA" id="ARBA00004613"/>
    </source>
</evidence>
<dbReference type="AlphaFoldDB" id="A0A9D3XLV7"/>
<dbReference type="SUPFAM" id="SSF54076">
    <property type="entry name" value="RNase A-like"/>
    <property type="match status" value="1"/>
</dbReference>
<comment type="caution">
    <text evidence="6">The sequence shown here is derived from an EMBL/GenBank/DDBJ whole genome shotgun (WGS) entry which is preliminary data.</text>
</comment>
<evidence type="ECO:0000313" key="7">
    <source>
        <dbReference type="Proteomes" id="UP000827986"/>
    </source>
</evidence>
<evidence type="ECO:0000313" key="6">
    <source>
        <dbReference type="EMBL" id="KAH1182347.1"/>
    </source>
</evidence>
<dbReference type="InterPro" id="IPR023412">
    <property type="entry name" value="RNaseA_domain"/>
</dbReference>
<reference evidence="6" key="1">
    <citation type="submission" date="2021-09" db="EMBL/GenBank/DDBJ databases">
        <title>The genome of Mauremys mutica provides insights into the evolution of semi-aquatic lifestyle.</title>
        <authorList>
            <person name="Gong S."/>
            <person name="Gao Y."/>
        </authorList>
    </citation>
    <scope>NUCLEOTIDE SEQUENCE</scope>
    <source>
        <strain evidence="6">MM-2020</strain>
        <tissue evidence="6">Muscle</tissue>
    </source>
</reference>
<dbReference type="SMART" id="SM00092">
    <property type="entry name" value="RNAse_Pc"/>
    <property type="match status" value="1"/>
</dbReference>
<comment type="similarity">
    <text evidence="2">Belongs to the pancreatic ribonuclease family.</text>
</comment>
<feature type="domain" description="Ribonuclease A-domain" evidence="5">
    <location>
        <begin position="48"/>
        <end position="157"/>
    </location>
</feature>
<sequence length="158" mass="18127">MGGCFHVNFNLASTGNNRSGDMLAWTAAQRVTRFDPMMDMALASGHSCYPKFEQFLWEHWDYPKTQFPNPNTYCDWMMWNLGLYGKPNHIFIHEPIQKIIDVCHGGGIPRGNGWYESIQFFNITKCTFNFTLGHYTSSGMSVIIVIRCKYGLPVAIQE</sequence>
<dbReference type="GO" id="GO:0005576">
    <property type="term" value="C:extracellular region"/>
    <property type="evidence" value="ECO:0007669"/>
    <property type="project" value="UniProtKB-SubCell"/>
</dbReference>
<dbReference type="Pfam" id="PF00074">
    <property type="entry name" value="RnaseA"/>
    <property type="match status" value="1"/>
</dbReference>
<accession>A0A9D3XLV7</accession>
<evidence type="ECO:0000259" key="5">
    <source>
        <dbReference type="SMART" id="SM00092"/>
    </source>
</evidence>
<name>A0A9D3XLV7_9SAUR</name>
<dbReference type="PANTHER" id="PTHR11437">
    <property type="entry name" value="RIBONUCLEASE"/>
    <property type="match status" value="1"/>
</dbReference>
<keyword evidence="7" id="KW-1185">Reference proteome</keyword>
<evidence type="ECO:0000256" key="3">
    <source>
        <dbReference type="ARBA" id="ARBA00022525"/>
    </source>
</evidence>
<dbReference type="GO" id="GO:0003676">
    <property type="term" value="F:nucleic acid binding"/>
    <property type="evidence" value="ECO:0007669"/>
    <property type="project" value="InterPro"/>
</dbReference>
<dbReference type="Proteomes" id="UP000827986">
    <property type="component" value="Unassembled WGS sequence"/>
</dbReference>
<proteinExistence type="inferred from homology"/>
<dbReference type="PANTHER" id="PTHR11437:SF10">
    <property type="entry name" value="ANGIOGENIN-RELATED"/>
    <property type="match status" value="1"/>
</dbReference>
<organism evidence="6 7">
    <name type="scientific">Mauremys mutica</name>
    <name type="common">yellowpond turtle</name>
    <dbReference type="NCBI Taxonomy" id="74926"/>
    <lineage>
        <taxon>Eukaryota</taxon>
        <taxon>Metazoa</taxon>
        <taxon>Chordata</taxon>
        <taxon>Craniata</taxon>
        <taxon>Vertebrata</taxon>
        <taxon>Euteleostomi</taxon>
        <taxon>Archelosauria</taxon>
        <taxon>Testudinata</taxon>
        <taxon>Testudines</taxon>
        <taxon>Cryptodira</taxon>
        <taxon>Durocryptodira</taxon>
        <taxon>Testudinoidea</taxon>
        <taxon>Geoemydidae</taxon>
        <taxon>Geoemydinae</taxon>
        <taxon>Mauremys</taxon>
    </lineage>
</organism>
<dbReference type="InterPro" id="IPR036816">
    <property type="entry name" value="RNaseA-like_dom_sf"/>
</dbReference>
<keyword evidence="4" id="KW-1015">Disulfide bond</keyword>
<dbReference type="GO" id="GO:0004540">
    <property type="term" value="F:RNA nuclease activity"/>
    <property type="evidence" value="ECO:0007669"/>
    <property type="project" value="TreeGrafter"/>
</dbReference>
<dbReference type="InterPro" id="IPR001427">
    <property type="entry name" value="RNaseA"/>
</dbReference>
<dbReference type="EMBL" id="JAHDVG010000467">
    <property type="protein sequence ID" value="KAH1182347.1"/>
    <property type="molecule type" value="Genomic_DNA"/>
</dbReference>
<dbReference type="GO" id="GO:0050830">
    <property type="term" value="P:defense response to Gram-positive bacterium"/>
    <property type="evidence" value="ECO:0007669"/>
    <property type="project" value="TreeGrafter"/>
</dbReference>
<evidence type="ECO:0000256" key="2">
    <source>
        <dbReference type="ARBA" id="ARBA00005600"/>
    </source>
</evidence>
<dbReference type="Gene3D" id="3.10.130.10">
    <property type="entry name" value="Ribonuclease A-like domain"/>
    <property type="match status" value="1"/>
</dbReference>
<comment type="subcellular location">
    <subcellularLocation>
        <location evidence="1">Secreted</location>
    </subcellularLocation>
</comment>
<keyword evidence="3" id="KW-0964">Secreted</keyword>
<protein>
    <recommendedName>
        <fullName evidence="5">Ribonuclease A-domain domain-containing protein</fullName>
    </recommendedName>
</protein>